<reference evidence="10 11" key="1">
    <citation type="submission" date="2014-03" db="EMBL/GenBank/DDBJ databases">
        <title>Genomics of Bifidobacteria.</title>
        <authorList>
            <person name="Ventura M."/>
            <person name="Milani C."/>
            <person name="Lugli G.A."/>
        </authorList>
    </citation>
    <scope>NUCLEOTIDE SEQUENCE [LARGE SCALE GENOMIC DNA]</scope>
    <source>
        <strain evidence="10 11">LMG 21395</strain>
    </source>
</reference>
<keyword evidence="4" id="KW-0119">Carbohydrate metabolism</keyword>
<evidence type="ECO:0000259" key="9">
    <source>
        <dbReference type="SMART" id="SM01217"/>
    </source>
</evidence>
<dbReference type="InterPro" id="IPR002772">
    <property type="entry name" value="Glyco_hydro_3_C"/>
</dbReference>
<dbReference type="PROSITE" id="PS00775">
    <property type="entry name" value="GLYCOSYL_HYDROL_F3"/>
    <property type="match status" value="1"/>
</dbReference>
<dbReference type="InterPro" id="IPR001764">
    <property type="entry name" value="Glyco_hydro_3_N"/>
</dbReference>
<comment type="similarity">
    <text evidence="1 7">Belongs to the glycosyl hydrolase 3 family.</text>
</comment>
<dbReference type="SUPFAM" id="SSF51445">
    <property type="entry name" value="(Trans)glycosidases"/>
    <property type="match status" value="1"/>
</dbReference>
<dbReference type="RefSeq" id="WP_029576608.1">
    <property type="nucleotide sequence ID" value="NZ_JGZT01000007.1"/>
</dbReference>
<dbReference type="Proteomes" id="UP000029003">
    <property type="component" value="Unassembled WGS sequence"/>
</dbReference>
<dbReference type="SMART" id="SM01217">
    <property type="entry name" value="Fn3_like"/>
    <property type="match status" value="1"/>
</dbReference>
<dbReference type="Pfam" id="PF01915">
    <property type="entry name" value="Glyco_hydro_3_C"/>
    <property type="match status" value="1"/>
</dbReference>
<dbReference type="Pfam" id="PF00933">
    <property type="entry name" value="Glyco_hydro_3"/>
    <property type="match status" value="1"/>
</dbReference>
<dbReference type="SUPFAM" id="SSF52279">
    <property type="entry name" value="Beta-D-glucan exohydrolase, C-terminal domain"/>
    <property type="match status" value="1"/>
</dbReference>
<feature type="region of interest" description="Disordered" evidence="8">
    <location>
        <begin position="1"/>
        <end position="33"/>
    </location>
</feature>
<dbReference type="GO" id="GO:0008422">
    <property type="term" value="F:beta-glucosidase activity"/>
    <property type="evidence" value="ECO:0007669"/>
    <property type="project" value="UniProtKB-ARBA"/>
</dbReference>
<evidence type="ECO:0000256" key="3">
    <source>
        <dbReference type="ARBA" id="ARBA00022801"/>
    </source>
</evidence>
<keyword evidence="7 10" id="KW-0326">Glycosidase</keyword>
<dbReference type="PRINTS" id="PR00133">
    <property type="entry name" value="GLHYDRLASE3"/>
</dbReference>
<comment type="subunit">
    <text evidence="2">Homotetramer.</text>
</comment>
<dbReference type="InterPro" id="IPR036962">
    <property type="entry name" value="Glyco_hydro_3_N_sf"/>
</dbReference>
<dbReference type="InterPro" id="IPR050288">
    <property type="entry name" value="Cellulose_deg_GH3"/>
</dbReference>
<evidence type="ECO:0000256" key="5">
    <source>
        <dbReference type="ARBA" id="ARBA00058905"/>
    </source>
</evidence>
<evidence type="ECO:0000256" key="8">
    <source>
        <dbReference type="SAM" id="MobiDB-lite"/>
    </source>
</evidence>
<evidence type="ECO:0000256" key="2">
    <source>
        <dbReference type="ARBA" id="ARBA00011881"/>
    </source>
</evidence>
<dbReference type="InterPro" id="IPR013783">
    <property type="entry name" value="Ig-like_fold"/>
</dbReference>
<dbReference type="InterPro" id="IPR036881">
    <property type="entry name" value="Glyco_hydro_3_C_sf"/>
</dbReference>
<evidence type="ECO:0000313" key="10">
    <source>
        <dbReference type="EMBL" id="KFJ02359.1"/>
    </source>
</evidence>
<dbReference type="InterPro" id="IPR017853">
    <property type="entry name" value="GH"/>
</dbReference>
<proteinExistence type="inferred from homology"/>
<protein>
    <recommendedName>
        <fullName evidence="6">Exo-alpha-(1-&gt;6)-L-arabinopyranosidase</fullName>
    </recommendedName>
</protein>
<organism evidence="10 11">
    <name type="scientific">Bifidobacterium thermacidophilum subsp. thermacidophilum</name>
    <dbReference type="NCBI Taxonomy" id="79262"/>
    <lineage>
        <taxon>Bacteria</taxon>
        <taxon>Bacillati</taxon>
        <taxon>Actinomycetota</taxon>
        <taxon>Actinomycetes</taxon>
        <taxon>Bifidobacteriales</taxon>
        <taxon>Bifidobacteriaceae</taxon>
        <taxon>Bifidobacterium</taxon>
    </lineage>
</organism>
<feature type="domain" description="Fibronectin type III-like" evidence="9">
    <location>
        <begin position="645"/>
        <end position="715"/>
    </location>
</feature>
<dbReference type="PANTHER" id="PTHR42715">
    <property type="entry name" value="BETA-GLUCOSIDASE"/>
    <property type="match status" value="1"/>
</dbReference>
<dbReference type="Pfam" id="PF14310">
    <property type="entry name" value="Fn3-like"/>
    <property type="match status" value="1"/>
</dbReference>
<dbReference type="Gene3D" id="3.20.20.300">
    <property type="entry name" value="Glycoside hydrolase, family 3, N-terminal domain"/>
    <property type="match status" value="1"/>
</dbReference>
<keyword evidence="3 7" id="KW-0378">Hydrolase</keyword>
<dbReference type="EMBL" id="JGZT01000007">
    <property type="protein sequence ID" value="KFJ02359.1"/>
    <property type="molecule type" value="Genomic_DNA"/>
</dbReference>
<evidence type="ECO:0000256" key="7">
    <source>
        <dbReference type="RuleBase" id="RU361161"/>
    </source>
</evidence>
<sequence>MDATTGTNKAPAPAQARQGNGRGGNEGRNASEIRHRVDDLTLEQKASLTSGADAWHVQGIDECGIPGYMITDGPHGLRKARPAEEQKTGLGDAVPVTCFPPAAGLSSSWDPGLVREVGEAMGEECIQEKVAVILGPAVNIKRNPLGGRCFEYWSEDPFLAGHEAVGIVEGVQSKGVGTSLKHFAANNQETDRLRISATISPRALREIYLPAFEYIVKTAQPWTVMCSYNRINGVHSAQNRWLLTDVLRREWGFQGIVMSDWGADHDRVASLNAGLNLEMPPSGTDDQIVAAVRDGRIAPEQLDSMAQGMIDLVAKAQPAMSRDGYRYDRDRHYDIARRAARESMVLLKNEQGTLPVRPGVRVAVIGEFARTARYQGGGSSHITPDRMSSFLDATARRGEQVDFAPGFTLDLDPADPVLEAQAIETARHADIVLMFMGLPEAAESEGFDRTSLDIPAKQTSLLHKISAVNPHVAVILSNGSVVSVAPWCDDAQAILESWLLGEAGGDALADVVFGDVSPSGKLAQTIPLDINDDPTMLNWPGEEGHVDYGEGVFVGYRYYDTYRKPVAYPFGFGLSYATFDVHDARVRRLGVDDAARVAAERAAGDAAQGNDVARADGAAHVDGACGAVVRVDATVTNTSDAPGAQVVEIYVAPGKSQVARPVHELKGFARVDLAPGESKAVSITLDERAFAYWSQRFDDWHVEAGDYTVEVGTSSRDIVARIPAHLDGDGKTMPLDEWSTFGEWAADPVGARVVEAVGREADQGRLPRLPQNGVMRIFLMAAPVNSLQMILGEEGLEVARFMLDEYRRIRG</sequence>
<gene>
    <name evidence="10" type="ORF">THER5_0530</name>
</gene>
<comment type="caution">
    <text evidence="10">The sequence shown here is derived from an EMBL/GenBank/DDBJ whole genome shotgun (WGS) entry which is preliminary data.</text>
</comment>
<name>A0A087E3K8_9BIFI</name>
<evidence type="ECO:0000256" key="1">
    <source>
        <dbReference type="ARBA" id="ARBA00005336"/>
    </source>
</evidence>
<evidence type="ECO:0000256" key="6">
    <source>
        <dbReference type="ARBA" id="ARBA00074219"/>
    </source>
</evidence>
<evidence type="ECO:0000256" key="4">
    <source>
        <dbReference type="ARBA" id="ARBA00023277"/>
    </source>
</evidence>
<evidence type="ECO:0000313" key="11">
    <source>
        <dbReference type="Proteomes" id="UP000029003"/>
    </source>
</evidence>
<accession>A0A087E3K8</accession>
<dbReference type="Gene3D" id="3.40.50.1700">
    <property type="entry name" value="Glycoside hydrolase family 3 C-terminal domain"/>
    <property type="match status" value="1"/>
</dbReference>
<comment type="function">
    <text evidence="5">Catalyzes the hydrolysis of a non-reducing terminal alpha-L-arabinopyranosidic linkage in ginsenoside Rb2 (alpha-L-arabinopyranosyl-(1-&gt;6)-alpha-D-glucopyranosyl) to release alpha-D-glucopyranosyl (Rd). It is not able to hydrolyze alpha-L-arabinofuranosyl-(1-&gt;6)-alpha-D-glucopyranosyl (Rc).</text>
</comment>
<dbReference type="OrthoDB" id="3187421at2"/>
<dbReference type="FunFam" id="2.60.40.10:FF:000495">
    <property type="entry name" value="Periplasmic beta-glucosidase"/>
    <property type="match status" value="1"/>
</dbReference>
<dbReference type="PANTHER" id="PTHR42715:SF10">
    <property type="entry name" value="BETA-GLUCOSIDASE"/>
    <property type="match status" value="1"/>
</dbReference>
<dbReference type="AlphaFoldDB" id="A0A087E3K8"/>
<dbReference type="Gene3D" id="2.60.40.10">
    <property type="entry name" value="Immunoglobulins"/>
    <property type="match status" value="1"/>
</dbReference>
<dbReference type="InterPro" id="IPR026891">
    <property type="entry name" value="Fn3-like"/>
</dbReference>
<dbReference type="InterPro" id="IPR019800">
    <property type="entry name" value="Glyco_hydro_3_AS"/>
</dbReference>
<dbReference type="GO" id="GO:0005975">
    <property type="term" value="P:carbohydrate metabolic process"/>
    <property type="evidence" value="ECO:0007669"/>
    <property type="project" value="InterPro"/>
</dbReference>